<organism evidence="2 4">
    <name type="scientific">Didymodactylos carnosus</name>
    <dbReference type="NCBI Taxonomy" id="1234261"/>
    <lineage>
        <taxon>Eukaryota</taxon>
        <taxon>Metazoa</taxon>
        <taxon>Spiralia</taxon>
        <taxon>Gnathifera</taxon>
        <taxon>Rotifera</taxon>
        <taxon>Eurotatoria</taxon>
        <taxon>Bdelloidea</taxon>
        <taxon>Philodinida</taxon>
        <taxon>Philodinidae</taxon>
        <taxon>Didymodactylos</taxon>
    </lineage>
</organism>
<dbReference type="EMBL" id="CAJNOK010009548">
    <property type="protein sequence ID" value="CAF1092675.1"/>
    <property type="molecule type" value="Genomic_DNA"/>
</dbReference>
<protein>
    <submittedName>
        <fullName evidence="2">Uncharacterized protein</fullName>
    </submittedName>
</protein>
<keyword evidence="1" id="KW-0472">Membrane</keyword>
<keyword evidence="1" id="KW-1133">Transmembrane helix</keyword>
<accession>A0A8S2E7V9</accession>
<keyword evidence="1" id="KW-0812">Transmembrane</keyword>
<dbReference type="Proteomes" id="UP000677228">
    <property type="component" value="Unassembled WGS sequence"/>
</dbReference>
<sequence>GFSGCCIGIQVGPNLSYDIKFYGIIGDCPALKLILNFIGHTGYYCCFLCYIRGTHIMNKRQYFFQQPLMLRGTTSYLEESRKAERNRTNEFGHLGTNILEEILDVPLPQAIIIDYLHVTLLRHTKAIVTELYALLKPAERQRLDISLKQQRFPHFFNRKMRAIKDLSYVKATELRNMLLYGLLPNFYLFLSLETIAHFALYVCGIRLLHGKRVFDTKTSMMADQLLCRYYEDHEHYYTGLQNLVLHLHSHYSPQYDDHGAFCNRGTFGQEDLIGHISSNRHGTRYYGELITYYYSIDFSLHNKTERKIAPNGLTDETNQNADTYGDLDRYHQQICGCNTINKCIAVYRRCVIRDHMYHSLLYNKRQTSVSYFVQYCVNNDNKQHRFWDN</sequence>
<feature type="transmembrane region" description="Helical" evidence="1">
    <location>
        <begin position="186"/>
        <end position="208"/>
    </location>
</feature>
<evidence type="ECO:0000313" key="4">
    <source>
        <dbReference type="Proteomes" id="UP000677228"/>
    </source>
</evidence>
<dbReference type="EMBL" id="CAJOBA010009566">
    <property type="protein sequence ID" value="CAF3854171.1"/>
    <property type="molecule type" value="Genomic_DNA"/>
</dbReference>
<evidence type="ECO:0000313" key="3">
    <source>
        <dbReference type="EMBL" id="CAF3854171.1"/>
    </source>
</evidence>
<feature type="non-terminal residue" evidence="2">
    <location>
        <position position="1"/>
    </location>
</feature>
<proteinExistence type="predicted"/>
<dbReference type="AlphaFoldDB" id="A0A8S2E7V9"/>
<dbReference type="Proteomes" id="UP000682733">
    <property type="component" value="Unassembled WGS sequence"/>
</dbReference>
<dbReference type="PANTHER" id="PTHR33053:SF9">
    <property type="entry name" value="AGAP000105-PA"/>
    <property type="match status" value="1"/>
</dbReference>
<comment type="caution">
    <text evidence="2">The sequence shown here is derived from an EMBL/GenBank/DDBJ whole genome shotgun (WGS) entry which is preliminary data.</text>
</comment>
<evidence type="ECO:0000256" key="1">
    <source>
        <dbReference type="SAM" id="Phobius"/>
    </source>
</evidence>
<name>A0A8S2E7V9_9BILA</name>
<reference evidence="2" key="1">
    <citation type="submission" date="2021-02" db="EMBL/GenBank/DDBJ databases">
        <authorList>
            <person name="Nowell W R."/>
        </authorList>
    </citation>
    <scope>NUCLEOTIDE SEQUENCE</scope>
</reference>
<evidence type="ECO:0000313" key="2">
    <source>
        <dbReference type="EMBL" id="CAF1092675.1"/>
    </source>
</evidence>
<gene>
    <name evidence="2" type="ORF">OVA965_LOCUS18893</name>
    <name evidence="3" type="ORF">TMI583_LOCUS18906</name>
</gene>
<dbReference type="PANTHER" id="PTHR33053">
    <property type="entry name" value="PROTEIN, PUTATIVE-RELATED"/>
    <property type="match status" value="1"/>
</dbReference>